<feature type="domain" description="R3H" evidence="3">
    <location>
        <begin position="245"/>
        <end position="308"/>
    </location>
</feature>
<gene>
    <name evidence="6" type="primary">LOC106469818</name>
</gene>
<dbReference type="InterPro" id="IPR051937">
    <property type="entry name" value="R3H_domain_containing"/>
</dbReference>
<proteinExistence type="predicted"/>
<dbReference type="CDD" id="cd02642">
    <property type="entry name" value="R3H_encore_like"/>
    <property type="match status" value="1"/>
</dbReference>
<feature type="region of interest" description="Disordered" evidence="2">
    <location>
        <begin position="81"/>
        <end position="171"/>
    </location>
</feature>
<keyword evidence="1" id="KW-0597">Phosphoprotein</keyword>
<dbReference type="PROSITE" id="PS51061">
    <property type="entry name" value="R3H"/>
    <property type="match status" value="1"/>
</dbReference>
<dbReference type="RefSeq" id="XP_013785782.1">
    <property type="nucleotide sequence ID" value="XM_013930328.2"/>
</dbReference>
<feature type="domain" description="SUZ" evidence="4">
    <location>
        <begin position="309"/>
        <end position="381"/>
    </location>
</feature>
<protein>
    <submittedName>
        <fullName evidence="6">cAMP-regulated phosphoprotein 21-like isoform X1</fullName>
    </submittedName>
</protein>
<feature type="compositionally biased region" description="Acidic residues" evidence="2">
    <location>
        <begin position="92"/>
        <end position="104"/>
    </location>
</feature>
<feature type="compositionally biased region" description="Basic and acidic residues" evidence="2">
    <location>
        <begin position="82"/>
        <end position="91"/>
    </location>
</feature>
<dbReference type="Pfam" id="PF12752">
    <property type="entry name" value="SUZ"/>
    <property type="match status" value="1"/>
</dbReference>
<feature type="compositionally biased region" description="Low complexity" evidence="2">
    <location>
        <begin position="421"/>
        <end position="430"/>
    </location>
</feature>
<feature type="region of interest" description="Disordered" evidence="2">
    <location>
        <begin position="184"/>
        <end position="223"/>
    </location>
</feature>
<dbReference type="GeneID" id="106469818"/>
<feature type="compositionally biased region" description="Basic and acidic residues" evidence="2">
    <location>
        <begin position="355"/>
        <end position="365"/>
    </location>
</feature>
<dbReference type="InterPro" id="IPR024771">
    <property type="entry name" value="SUZ"/>
</dbReference>
<dbReference type="PROSITE" id="PS51673">
    <property type="entry name" value="SUZ"/>
    <property type="match status" value="1"/>
</dbReference>
<feature type="compositionally biased region" description="Low complexity" evidence="2">
    <location>
        <begin position="105"/>
        <end position="128"/>
    </location>
</feature>
<evidence type="ECO:0000313" key="5">
    <source>
        <dbReference type="Proteomes" id="UP000694941"/>
    </source>
</evidence>
<dbReference type="SMART" id="SM00393">
    <property type="entry name" value="R3H"/>
    <property type="match status" value="1"/>
</dbReference>
<keyword evidence="5" id="KW-1185">Reference proteome</keyword>
<feature type="compositionally biased region" description="Polar residues" evidence="2">
    <location>
        <begin position="199"/>
        <end position="223"/>
    </location>
</feature>
<accession>A0ABM1BNW4</accession>
<dbReference type="SUPFAM" id="SSF82708">
    <property type="entry name" value="R3H domain"/>
    <property type="match status" value="1"/>
</dbReference>
<dbReference type="InterPro" id="IPR001374">
    <property type="entry name" value="R3H_dom"/>
</dbReference>
<dbReference type="PANTHER" id="PTHR15672">
    <property type="entry name" value="CAMP-REGULATED PHOSPHOPROTEIN 21 RELATED R3H DOMAIN CONTAINING PROTEIN"/>
    <property type="match status" value="1"/>
</dbReference>
<feature type="region of interest" description="Disordered" evidence="2">
    <location>
        <begin position="666"/>
        <end position="730"/>
    </location>
</feature>
<reference evidence="6" key="1">
    <citation type="submission" date="2025-08" db="UniProtKB">
        <authorList>
            <consortium name="RefSeq"/>
        </authorList>
    </citation>
    <scope>IDENTIFICATION</scope>
    <source>
        <tissue evidence="6">Muscle</tissue>
    </source>
</reference>
<dbReference type="Gene3D" id="3.30.1370.50">
    <property type="entry name" value="R3H-like domain"/>
    <property type="match status" value="1"/>
</dbReference>
<feature type="compositionally biased region" description="Polar residues" evidence="2">
    <location>
        <begin position="910"/>
        <end position="922"/>
    </location>
</feature>
<dbReference type="Proteomes" id="UP000694941">
    <property type="component" value="Unplaced"/>
</dbReference>
<organism evidence="5 6">
    <name type="scientific">Limulus polyphemus</name>
    <name type="common">Atlantic horseshoe crab</name>
    <dbReference type="NCBI Taxonomy" id="6850"/>
    <lineage>
        <taxon>Eukaryota</taxon>
        <taxon>Metazoa</taxon>
        <taxon>Ecdysozoa</taxon>
        <taxon>Arthropoda</taxon>
        <taxon>Chelicerata</taxon>
        <taxon>Merostomata</taxon>
        <taxon>Xiphosura</taxon>
        <taxon>Limulidae</taxon>
        <taxon>Limulus</taxon>
    </lineage>
</organism>
<sequence>MTTYFKMAKAEIPSIVVHSGVNSSSCSIFSSGNSVNPIEMEWKQTDRHVKLAKQEGVELEDERYSNTIPVKICIEDGGGSTKELECSNRYDDDAEKGEDGDETTSSDGDASSRTPSSSGPGSRQSPVSNHVVKEKPQSRAHQRVKLLVRSQAVRDDLSPPPDLEGLSTNNNMLSVTNVSTFTVQTQTKGSSNRHKLKKQGSSQGSVDESSPTWSRDSSTETYTDSTGINLQQFIIETLHKNQKDRLTMLKIEQEIISLIKDSKRQSFKFPHMSSYHRMLVHRVAAYFGLDHNVDQNGTAVIVNKTKNTRLPETKFNDLIHDELVPDEPKKLILKRDSVCFEDGKEKSPERQSSVDSRKSKSIEEREEEYEKARARIFNQDSCSSLDGNVELLVAPFQDGLPNSSLRSSQEDLCILGVDSRPWSSTDSDSSGRPINQDVGQTGNKSQGIILLTKSESEGKELLAPNRDNKPLITKASSFAGISVLTRDKPTDKRSSPKLTKSESLNVTNLIGQHISNGTGCASAVVSSCQGSPGLTSSTPITCQGMSVYTVVASGIPASVVPQVLNTQTMTAQKVSSQPAWLADGKDQTVSNLCHPPVWSVSTESVVSGNVVISAQPGVQQSVPVNGNLPCPPIQSQVCQQQPQQFHGTLAPAFIYMPYIPHLTPVQGTSQQGPLSGTDQRTVNSNLGTNGVTDLSSQMSALGFTASQQQSQDVTGASQGTEPVPTSTASSVLGSQGYVVTPVRPQAKQPGPVYYIHQHTSSLTPAHPIRYIYPVMHFLQQPSTVISGNVPLGAQNLENQGLLGLSGQTYVPTYPAASSGDVSSGSSAYLNCSQTCTSTVALSPSVFTSTSQLTYSSYPGSNLVFTTLTGTASQTQSSGYISSLPVVHPPTANVPIYFVASGDNTAPLPQPSQQPNNTGCTPFQPQNPPSQNSNQGLSGQVPSLGSVAPYIGYSVFPPSQSQQSQPTLTAVNSGTLPSNPFPTSLMAPIPMIRPSIPFINNAQNNTTPSQGLFSSPFGLVPSSKGPVKPGEGNLTESVEGSDVRLIGTPLLHQFNPLMMSQNQPLPRFPNLPHSQGTLPMNNRPPKLRRQKNRGSNSMSKTTSIPNDSQVLEEVGGNCILEVEGLPDGMKRSEVERFLEQVVSQGARIDFLCTKLGSATPAGNDVIFNSKFKVLAVFESSTAAQNALLNIKTSKFQLRPPRQQRKDSVKNVS</sequence>
<dbReference type="InterPro" id="IPR036867">
    <property type="entry name" value="R3H_dom_sf"/>
</dbReference>
<feature type="region of interest" description="Disordered" evidence="2">
    <location>
        <begin position="1071"/>
        <end position="1104"/>
    </location>
</feature>
<feature type="region of interest" description="Disordered" evidence="2">
    <location>
        <begin position="421"/>
        <end position="443"/>
    </location>
</feature>
<dbReference type="Pfam" id="PF01424">
    <property type="entry name" value="R3H"/>
    <property type="match status" value="1"/>
</dbReference>
<evidence type="ECO:0000259" key="4">
    <source>
        <dbReference type="PROSITE" id="PS51673"/>
    </source>
</evidence>
<evidence type="ECO:0000256" key="1">
    <source>
        <dbReference type="ARBA" id="ARBA00022553"/>
    </source>
</evidence>
<feature type="region of interest" description="Disordered" evidence="2">
    <location>
        <begin position="342"/>
        <end position="365"/>
    </location>
</feature>
<feature type="compositionally biased region" description="Polar residues" evidence="2">
    <location>
        <begin position="1092"/>
        <end position="1104"/>
    </location>
</feature>
<dbReference type="PANTHER" id="PTHR15672:SF8">
    <property type="entry name" value="PROTEIN ENCORE"/>
    <property type="match status" value="1"/>
</dbReference>
<name>A0ABM1BNW4_LIMPO</name>
<evidence type="ECO:0000313" key="6">
    <source>
        <dbReference type="RefSeq" id="XP_013785782.1"/>
    </source>
</evidence>
<feature type="region of interest" description="Disordered" evidence="2">
    <location>
        <begin position="902"/>
        <end position="940"/>
    </location>
</feature>
<evidence type="ECO:0000256" key="2">
    <source>
        <dbReference type="SAM" id="MobiDB-lite"/>
    </source>
</evidence>
<evidence type="ECO:0000259" key="3">
    <source>
        <dbReference type="PROSITE" id="PS51061"/>
    </source>
</evidence>